<reference evidence="2 3" key="1">
    <citation type="submission" date="2017-07" db="EMBL/GenBank/DDBJ databases">
        <title>An improved, manually edited Actinidia chinensis var. chinensis (kiwifruit) genome highlights the challenges associated with draft genomes and gene prediction in plants.</title>
        <authorList>
            <person name="Pilkington S."/>
            <person name="Crowhurst R."/>
            <person name="Hilario E."/>
            <person name="Nardozza S."/>
            <person name="Fraser L."/>
            <person name="Peng Y."/>
            <person name="Gunaseelan K."/>
            <person name="Simpson R."/>
            <person name="Tahir J."/>
            <person name="Deroles S."/>
            <person name="Templeton K."/>
            <person name="Luo Z."/>
            <person name="Davy M."/>
            <person name="Cheng C."/>
            <person name="Mcneilage M."/>
            <person name="Scaglione D."/>
            <person name="Liu Y."/>
            <person name="Zhang Q."/>
            <person name="Datson P."/>
            <person name="De Silva N."/>
            <person name="Gardiner S."/>
            <person name="Bassett H."/>
            <person name="Chagne D."/>
            <person name="Mccallum J."/>
            <person name="Dzierzon H."/>
            <person name="Deng C."/>
            <person name="Wang Y.-Y."/>
            <person name="Barron N."/>
            <person name="Manako K."/>
            <person name="Bowen J."/>
            <person name="Foster T."/>
            <person name="Erridge Z."/>
            <person name="Tiffin H."/>
            <person name="Waite C."/>
            <person name="Davies K."/>
            <person name="Grierson E."/>
            <person name="Laing W."/>
            <person name="Kirk R."/>
            <person name="Chen X."/>
            <person name="Wood M."/>
            <person name="Montefiori M."/>
            <person name="Brummell D."/>
            <person name="Schwinn K."/>
            <person name="Catanach A."/>
            <person name="Fullerton C."/>
            <person name="Li D."/>
            <person name="Meiyalaghan S."/>
            <person name="Nieuwenhuizen N."/>
            <person name="Read N."/>
            <person name="Prakash R."/>
            <person name="Hunter D."/>
            <person name="Zhang H."/>
            <person name="Mckenzie M."/>
            <person name="Knabel M."/>
            <person name="Harris A."/>
            <person name="Allan A."/>
            <person name="Chen A."/>
            <person name="Janssen B."/>
            <person name="Plunkett B."/>
            <person name="Dwamena C."/>
            <person name="Voogd C."/>
            <person name="Leif D."/>
            <person name="Lafferty D."/>
            <person name="Souleyre E."/>
            <person name="Varkonyi-Gasic E."/>
            <person name="Gambi F."/>
            <person name="Hanley J."/>
            <person name="Yao J.-L."/>
            <person name="Cheung J."/>
            <person name="David K."/>
            <person name="Warren B."/>
            <person name="Marsh K."/>
            <person name="Snowden K."/>
            <person name="Lin-Wang K."/>
            <person name="Brian L."/>
            <person name="Martinez-Sanchez M."/>
            <person name="Wang M."/>
            <person name="Ileperuma N."/>
            <person name="Macnee N."/>
            <person name="Campin R."/>
            <person name="Mcatee P."/>
            <person name="Drummond R."/>
            <person name="Espley R."/>
            <person name="Ireland H."/>
            <person name="Wu R."/>
            <person name="Atkinson R."/>
            <person name="Karunairetnam S."/>
            <person name="Bulley S."/>
            <person name="Chunkath S."/>
            <person name="Hanley Z."/>
            <person name="Storey R."/>
            <person name="Thrimawithana A."/>
            <person name="Thomson S."/>
            <person name="David C."/>
            <person name="Testolin R."/>
        </authorList>
    </citation>
    <scope>NUCLEOTIDE SEQUENCE [LARGE SCALE GENOMIC DNA]</scope>
    <source>
        <strain evidence="3">cv. Red5</strain>
        <tissue evidence="2">Young leaf</tissue>
    </source>
</reference>
<keyword evidence="2" id="KW-0808">Transferase</keyword>
<dbReference type="InParanoid" id="A0A2R6QSN1"/>
<feature type="region of interest" description="Disordered" evidence="1">
    <location>
        <begin position="110"/>
        <end position="156"/>
    </location>
</feature>
<dbReference type="EMBL" id="NKQK01000013">
    <property type="protein sequence ID" value="PSS14131.1"/>
    <property type="molecule type" value="Genomic_DNA"/>
</dbReference>
<comment type="caution">
    <text evidence="2">The sequence shown here is derived from an EMBL/GenBank/DDBJ whole genome shotgun (WGS) entry which is preliminary data.</text>
</comment>
<protein>
    <submittedName>
        <fullName evidence="2">Serine/threonine-protein kinase</fullName>
    </submittedName>
</protein>
<dbReference type="GO" id="GO:0016301">
    <property type="term" value="F:kinase activity"/>
    <property type="evidence" value="ECO:0007669"/>
    <property type="project" value="UniProtKB-KW"/>
</dbReference>
<sequence length="156" mass="17283">MTTTMMILKARASLTQELQSRTKSKPDQDWSRGDTPCSNDISNVPHKKSDSVPFNAQSESLSHETPATKPATSLLDADFETEKHPVQSTEIPIIDKSVIEERPVSYAMEQNFHSDSPSRALEEKYDDDGNDSLKEESSEIIGTGGTTIPIEKEEDV</sequence>
<dbReference type="OrthoDB" id="1716863at2759"/>
<evidence type="ECO:0000313" key="2">
    <source>
        <dbReference type="EMBL" id="PSS14131.1"/>
    </source>
</evidence>
<feature type="compositionally biased region" description="Polar residues" evidence="1">
    <location>
        <begin position="52"/>
        <end position="65"/>
    </location>
</feature>
<dbReference type="AlphaFoldDB" id="A0A2R6QSN1"/>
<organism evidence="2 3">
    <name type="scientific">Actinidia chinensis var. chinensis</name>
    <name type="common">Chinese soft-hair kiwi</name>
    <dbReference type="NCBI Taxonomy" id="1590841"/>
    <lineage>
        <taxon>Eukaryota</taxon>
        <taxon>Viridiplantae</taxon>
        <taxon>Streptophyta</taxon>
        <taxon>Embryophyta</taxon>
        <taxon>Tracheophyta</taxon>
        <taxon>Spermatophyta</taxon>
        <taxon>Magnoliopsida</taxon>
        <taxon>eudicotyledons</taxon>
        <taxon>Gunneridae</taxon>
        <taxon>Pentapetalae</taxon>
        <taxon>asterids</taxon>
        <taxon>Ericales</taxon>
        <taxon>Actinidiaceae</taxon>
        <taxon>Actinidia</taxon>
    </lineage>
</organism>
<name>A0A2R6QSN1_ACTCC</name>
<keyword evidence="2" id="KW-0418">Kinase</keyword>
<dbReference type="Gramene" id="PSS14131">
    <property type="protein sequence ID" value="PSS14131"/>
    <property type="gene ID" value="CEY00_Acc14750"/>
</dbReference>
<evidence type="ECO:0000256" key="1">
    <source>
        <dbReference type="SAM" id="MobiDB-lite"/>
    </source>
</evidence>
<dbReference type="STRING" id="1590841.A0A2R6QSN1"/>
<proteinExistence type="predicted"/>
<reference evidence="3" key="2">
    <citation type="journal article" date="2018" name="BMC Genomics">
        <title>A manually annotated Actinidia chinensis var. chinensis (kiwifruit) genome highlights the challenges associated with draft genomes and gene prediction in plants.</title>
        <authorList>
            <person name="Pilkington S.M."/>
            <person name="Crowhurst R."/>
            <person name="Hilario E."/>
            <person name="Nardozza S."/>
            <person name="Fraser L."/>
            <person name="Peng Y."/>
            <person name="Gunaseelan K."/>
            <person name="Simpson R."/>
            <person name="Tahir J."/>
            <person name="Deroles S.C."/>
            <person name="Templeton K."/>
            <person name="Luo Z."/>
            <person name="Davy M."/>
            <person name="Cheng C."/>
            <person name="McNeilage M."/>
            <person name="Scaglione D."/>
            <person name="Liu Y."/>
            <person name="Zhang Q."/>
            <person name="Datson P."/>
            <person name="De Silva N."/>
            <person name="Gardiner S.E."/>
            <person name="Bassett H."/>
            <person name="Chagne D."/>
            <person name="McCallum J."/>
            <person name="Dzierzon H."/>
            <person name="Deng C."/>
            <person name="Wang Y.Y."/>
            <person name="Barron L."/>
            <person name="Manako K."/>
            <person name="Bowen J."/>
            <person name="Foster T.M."/>
            <person name="Erridge Z.A."/>
            <person name="Tiffin H."/>
            <person name="Waite C.N."/>
            <person name="Davies K.M."/>
            <person name="Grierson E.P."/>
            <person name="Laing W.A."/>
            <person name="Kirk R."/>
            <person name="Chen X."/>
            <person name="Wood M."/>
            <person name="Montefiori M."/>
            <person name="Brummell D.A."/>
            <person name="Schwinn K.E."/>
            <person name="Catanach A."/>
            <person name="Fullerton C."/>
            <person name="Li D."/>
            <person name="Meiyalaghan S."/>
            <person name="Nieuwenhuizen N."/>
            <person name="Read N."/>
            <person name="Prakash R."/>
            <person name="Hunter D."/>
            <person name="Zhang H."/>
            <person name="McKenzie M."/>
            <person name="Knabel M."/>
            <person name="Harris A."/>
            <person name="Allan A.C."/>
            <person name="Gleave A."/>
            <person name="Chen A."/>
            <person name="Janssen B.J."/>
            <person name="Plunkett B."/>
            <person name="Ampomah-Dwamena C."/>
            <person name="Voogd C."/>
            <person name="Leif D."/>
            <person name="Lafferty D."/>
            <person name="Souleyre E.J.F."/>
            <person name="Varkonyi-Gasic E."/>
            <person name="Gambi F."/>
            <person name="Hanley J."/>
            <person name="Yao J.L."/>
            <person name="Cheung J."/>
            <person name="David K.M."/>
            <person name="Warren B."/>
            <person name="Marsh K."/>
            <person name="Snowden K.C."/>
            <person name="Lin-Wang K."/>
            <person name="Brian L."/>
            <person name="Martinez-Sanchez M."/>
            <person name="Wang M."/>
            <person name="Ileperuma N."/>
            <person name="Macnee N."/>
            <person name="Campin R."/>
            <person name="McAtee P."/>
            <person name="Drummond R.S.M."/>
            <person name="Espley R.V."/>
            <person name="Ireland H.S."/>
            <person name="Wu R."/>
            <person name="Atkinson R.G."/>
            <person name="Karunairetnam S."/>
            <person name="Bulley S."/>
            <person name="Chunkath S."/>
            <person name="Hanley Z."/>
            <person name="Storey R."/>
            <person name="Thrimawithana A.H."/>
            <person name="Thomson S."/>
            <person name="David C."/>
            <person name="Testolin R."/>
            <person name="Huang H."/>
            <person name="Hellens R.P."/>
            <person name="Schaffer R.J."/>
        </authorList>
    </citation>
    <scope>NUCLEOTIDE SEQUENCE [LARGE SCALE GENOMIC DNA]</scope>
    <source>
        <strain evidence="3">cv. Red5</strain>
    </source>
</reference>
<dbReference type="Proteomes" id="UP000241394">
    <property type="component" value="Chromosome LG13"/>
</dbReference>
<keyword evidence="3" id="KW-1185">Reference proteome</keyword>
<gene>
    <name evidence="2" type="ORF">CEY00_Acc14750</name>
</gene>
<feature type="region of interest" description="Disordered" evidence="1">
    <location>
        <begin position="1"/>
        <end position="70"/>
    </location>
</feature>
<evidence type="ECO:0000313" key="3">
    <source>
        <dbReference type="Proteomes" id="UP000241394"/>
    </source>
</evidence>
<accession>A0A2R6QSN1</accession>